<feature type="domain" description="Acetyl xylan esterase" evidence="2">
    <location>
        <begin position="105"/>
        <end position="258"/>
    </location>
</feature>
<dbReference type="Pfam" id="PF05448">
    <property type="entry name" value="AXE1"/>
    <property type="match status" value="1"/>
</dbReference>
<proteinExistence type="predicted"/>
<keyword evidence="1" id="KW-0732">Signal</keyword>
<dbReference type="InterPro" id="IPR029058">
    <property type="entry name" value="AB_hydrolase_fold"/>
</dbReference>
<keyword evidence="4" id="KW-1185">Reference proteome</keyword>
<dbReference type="Gene3D" id="3.40.50.1820">
    <property type="entry name" value="alpha/beta hydrolase"/>
    <property type="match status" value="2"/>
</dbReference>
<dbReference type="PANTHER" id="PTHR22946">
    <property type="entry name" value="DIENELACTONE HYDROLASE DOMAIN-CONTAINING PROTEIN-RELATED"/>
    <property type="match status" value="1"/>
</dbReference>
<protein>
    <submittedName>
        <fullName evidence="3">Acetylxylan esterase</fullName>
    </submittedName>
</protein>
<feature type="signal peptide" evidence="1">
    <location>
        <begin position="1"/>
        <end position="20"/>
    </location>
</feature>
<sequence length="655" mass="71424">MKITLALLAAITLLPTLAAAQKQYNVIDWKAPATLSTYLLQELHGQSDQRRAAWGQATQSGANMRAYQDSARARFRRVLGPLPARTPLKARVTGTLARAGFRIEKVIYESTPNHHVTANLYVPNGKGQRPAVLLFCGHEQESKATESYQKTAILFAQNGFVVLVIDPISQGERMQLTDATGKSLTRGGTTEHTLLNAQAALLGRSVPAAQLWDNVRGLDYLLTRREVNAERVGCLGNSGGATQTAYFLGVDDRVKVAALCSYVAVGERNLELTGPADGCVMLPGAGQAGLDLTEYPLIFAPKPLLLLAGRYDFVDYPSMEATHQELQQAYRLLGQPEQVGLFTYDDGHGISQPKREAAVTWFRRFLLQDATPVREGSLAVLPEKELWCTTTGQVNTAFQQEQTLTTEYVAAAQQLERTRSVLTPEQLRTAVQRQLQLPAPQPVTAEAKGTAVVRGITWQKVLLRRPGEPPLPLLVALPTRGTPQKVTLLLSDGGKARLADSTAFIQSYLQQQTAVVLPDLRGLGETTDPAAFNDPKYYNREYRPALLSLHEGRPLLGQRVTDILTVLAWVGGTGSLRAAPVEVQATGLTGVAALHAAVLTAQIGRVELRQTPASFQEILAEPTRHDTYSWALPGVLHHYDLPQLRQALGTRLVGQ</sequence>
<gene>
    <name evidence="3" type="ORF">MWH26_05235</name>
</gene>
<feature type="chain" id="PRO_5045189033" evidence="1">
    <location>
        <begin position="21"/>
        <end position="655"/>
    </location>
</feature>
<evidence type="ECO:0000313" key="3">
    <source>
        <dbReference type="EMBL" id="UPL50312.1"/>
    </source>
</evidence>
<name>A0ABY4JEU5_9BACT</name>
<dbReference type="SUPFAM" id="SSF53474">
    <property type="entry name" value="alpha/beta-Hydrolases"/>
    <property type="match status" value="2"/>
</dbReference>
<evidence type="ECO:0000313" key="4">
    <source>
        <dbReference type="Proteomes" id="UP000829647"/>
    </source>
</evidence>
<dbReference type="Proteomes" id="UP000829647">
    <property type="component" value="Chromosome"/>
</dbReference>
<dbReference type="InterPro" id="IPR050261">
    <property type="entry name" value="FrsA_esterase"/>
</dbReference>
<evidence type="ECO:0000259" key="2">
    <source>
        <dbReference type="Pfam" id="PF05448"/>
    </source>
</evidence>
<organism evidence="3 4">
    <name type="scientific">Hymenobacter sublimis</name>
    <dbReference type="NCBI Taxonomy" id="2933777"/>
    <lineage>
        <taxon>Bacteria</taxon>
        <taxon>Pseudomonadati</taxon>
        <taxon>Bacteroidota</taxon>
        <taxon>Cytophagia</taxon>
        <taxon>Cytophagales</taxon>
        <taxon>Hymenobacteraceae</taxon>
        <taxon>Hymenobacter</taxon>
    </lineage>
</organism>
<dbReference type="InterPro" id="IPR008391">
    <property type="entry name" value="AXE1_dom"/>
</dbReference>
<dbReference type="RefSeq" id="WP_247976350.1">
    <property type="nucleotide sequence ID" value="NZ_CP095848.1"/>
</dbReference>
<dbReference type="PANTHER" id="PTHR22946:SF8">
    <property type="entry name" value="ACETYL XYLAN ESTERASE DOMAIN-CONTAINING PROTEIN"/>
    <property type="match status" value="1"/>
</dbReference>
<accession>A0ABY4JEU5</accession>
<reference evidence="3 4" key="1">
    <citation type="submission" date="2022-04" db="EMBL/GenBank/DDBJ databases">
        <title>Hymenobacter sp. isolated from the air.</title>
        <authorList>
            <person name="Won M."/>
            <person name="Lee C.-M."/>
            <person name="Woen H.-Y."/>
            <person name="Kwon S.-W."/>
        </authorList>
    </citation>
    <scope>NUCLEOTIDE SEQUENCE [LARGE SCALE GENOMIC DNA]</scope>
    <source>
        <strain evidence="4">5516 S-25</strain>
    </source>
</reference>
<dbReference type="EMBL" id="CP095848">
    <property type="protein sequence ID" value="UPL50312.1"/>
    <property type="molecule type" value="Genomic_DNA"/>
</dbReference>
<evidence type="ECO:0000256" key="1">
    <source>
        <dbReference type="SAM" id="SignalP"/>
    </source>
</evidence>